<evidence type="ECO:0000313" key="8">
    <source>
        <dbReference type="EMBL" id="MAA22543.1"/>
    </source>
</evidence>
<dbReference type="EMBL" id="GFPF01011397">
    <property type="protein sequence ID" value="MAA22543.1"/>
    <property type="molecule type" value="Transcribed_RNA"/>
</dbReference>
<feature type="region of interest" description="Disordered" evidence="7">
    <location>
        <begin position="223"/>
        <end position="242"/>
    </location>
</feature>
<comment type="function">
    <text evidence="6">Component of the 90S pre-ribosome involved in the maturation of rRNAs. Required for early cleavages of the pre-RNAs in the 40S ribosomal subunit maturation pathway.</text>
</comment>
<dbReference type="PANTHER" id="PTHR21738:SF0">
    <property type="entry name" value="RIBOSOMAL RNA PROCESSING PROTEIN 36 HOMOLOG"/>
    <property type="match status" value="1"/>
</dbReference>
<accession>A0A224Z6X5</accession>
<evidence type="ECO:0000256" key="7">
    <source>
        <dbReference type="SAM" id="MobiDB-lite"/>
    </source>
</evidence>
<dbReference type="AlphaFoldDB" id="A0A224Z6X5"/>
<proteinExistence type="inferred from homology"/>
<evidence type="ECO:0000256" key="2">
    <source>
        <dbReference type="ARBA" id="ARBA00009418"/>
    </source>
</evidence>
<comment type="subunit">
    <text evidence="6">Associates with 90S and pre-40S pre-ribosomal particles.</text>
</comment>
<keyword evidence="4 6" id="KW-0698">rRNA processing</keyword>
<dbReference type="GO" id="GO:0005730">
    <property type="term" value="C:nucleolus"/>
    <property type="evidence" value="ECO:0007669"/>
    <property type="project" value="UniProtKB-SubCell"/>
</dbReference>
<keyword evidence="5 6" id="KW-0539">Nucleus</keyword>
<reference evidence="8" key="1">
    <citation type="journal article" date="2017" name="Parasit. Vectors">
        <title>Sialotranscriptomics of Rhipicephalus zambeziensis reveals intricate expression profiles of secretory proteins and suggests tight temporal transcriptional regulation during blood-feeding.</title>
        <authorList>
            <person name="de Castro M.H."/>
            <person name="de Klerk D."/>
            <person name="Pienaar R."/>
            <person name="Rees D.J.G."/>
            <person name="Mans B.J."/>
        </authorList>
    </citation>
    <scope>NUCLEOTIDE SEQUENCE</scope>
    <source>
        <tissue evidence="8">Salivary glands</tissue>
    </source>
</reference>
<feature type="region of interest" description="Disordered" evidence="7">
    <location>
        <begin position="1"/>
        <end position="24"/>
    </location>
</feature>
<sequence>MDDAMDSACSFSGDTLELEDKSEGEIRNDLSVPDLSAVSFEELQPLIKRIGLKVYKEAVFGLDRKKPNRNFTRDNKNRPREMTAKQQVPVYREVFQAKRKVKQDPRFDARSGDYNERAFRESYSFVNDIRSKERQELVKMVQQEKDPQQRMKLKGLLQKMENQEATEKMKSLKARLDDQYSQFLADNRESKPLFLNKTARRKIELAERFKLLKKAGRLDKYLEKRRKKNVQKERKRLPLSVA</sequence>
<keyword evidence="3 6" id="KW-0690">Ribosome biogenesis</keyword>
<dbReference type="GO" id="GO:0030686">
    <property type="term" value="C:90S preribosome"/>
    <property type="evidence" value="ECO:0007669"/>
    <property type="project" value="TreeGrafter"/>
</dbReference>
<evidence type="ECO:0000256" key="4">
    <source>
        <dbReference type="ARBA" id="ARBA00022552"/>
    </source>
</evidence>
<comment type="subcellular location">
    <subcellularLocation>
        <location evidence="1 6">Nucleus</location>
        <location evidence="1 6">Nucleolus</location>
    </subcellularLocation>
</comment>
<protein>
    <recommendedName>
        <fullName evidence="6">rRNA biogenesis protein RRP36</fullName>
    </recommendedName>
</protein>
<dbReference type="InterPro" id="IPR009292">
    <property type="entry name" value="RRP36"/>
</dbReference>
<name>A0A224Z6X5_9ACAR</name>
<organism evidence="8">
    <name type="scientific">Rhipicephalus zambeziensis</name>
    <dbReference type="NCBI Taxonomy" id="60191"/>
    <lineage>
        <taxon>Eukaryota</taxon>
        <taxon>Metazoa</taxon>
        <taxon>Ecdysozoa</taxon>
        <taxon>Arthropoda</taxon>
        <taxon>Chelicerata</taxon>
        <taxon>Arachnida</taxon>
        <taxon>Acari</taxon>
        <taxon>Parasitiformes</taxon>
        <taxon>Ixodida</taxon>
        <taxon>Ixodoidea</taxon>
        <taxon>Ixodidae</taxon>
        <taxon>Rhipicephalinae</taxon>
        <taxon>Rhipicephalus</taxon>
        <taxon>Rhipicephalus</taxon>
    </lineage>
</organism>
<keyword evidence="6" id="KW-0687">Ribonucleoprotein</keyword>
<dbReference type="GO" id="GO:0000462">
    <property type="term" value="P:maturation of SSU-rRNA from tricistronic rRNA transcript (SSU-rRNA, 5.8S rRNA, LSU-rRNA)"/>
    <property type="evidence" value="ECO:0007669"/>
    <property type="project" value="TreeGrafter"/>
</dbReference>
<dbReference type="Pfam" id="PF06102">
    <property type="entry name" value="RRP36"/>
    <property type="match status" value="1"/>
</dbReference>
<comment type="similarity">
    <text evidence="2 6">Belongs to the RRP36 family.</text>
</comment>
<evidence type="ECO:0000256" key="5">
    <source>
        <dbReference type="ARBA" id="ARBA00023242"/>
    </source>
</evidence>
<evidence type="ECO:0000256" key="6">
    <source>
        <dbReference type="RuleBase" id="RU368027"/>
    </source>
</evidence>
<evidence type="ECO:0000256" key="3">
    <source>
        <dbReference type="ARBA" id="ARBA00022517"/>
    </source>
</evidence>
<dbReference type="PANTHER" id="PTHR21738">
    <property type="entry name" value="RIBOSOMAL RNA PROCESSING PROTEIN 36 HOMOLOG"/>
    <property type="match status" value="1"/>
</dbReference>
<evidence type="ECO:0000256" key="1">
    <source>
        <dbReference type="ARBA" id="ARBA00004604"/>
    </source>
</evidence>